<sequence length="94" mass="10392">MGLTGHSIKSFLVVECSGDKLPISIIDAHVETDEKGLIWSNNGLCGTLSAVTIGGILRQYRDTCKLPQLDRMEQVLYWDDVVPLDAKTAKLLFE</sequence>
<organism evidence="1">
    <name type="scientific">marine sediment metagenome</name>
    <dbReference type="NCBI Taxonomy" id="412755"/>
    <lineage>
        <taxon>unclassified sequences</taxon>
        <taxon>metagenomes</taxon>
        <taxon>ecological metagenomes</taxon>
    </lineage>
</organism>
<accession>A0A0F9FAK5</accession>
<protein>
    <submittedName>
        <fullName evidence="1">Uncharacterized protein</fullName>
    </submittedName>
</protein>
<name>A0A0F9FAK5_9ZZZZ</name>
<dbReference type="EMBL" id="LAZR01033417">
    <property type="protein sequence ID" value="KKL48147.1"/>
    <property type="molecule type" value="Genomic_DNA"/>
</dbReference>
<comment type="caution">
    <text evidence="1">The sequence shown here is derived from an EMBL/GenBank/DDBJ whole genome shotgun (WGS) entry which is preliminary data.</text>
</comment>
<gene>
    <name evidence="1" type="ORF">LCGC14_2328450</name>
</gene>
<dbReference type="AlphaFoldDB" id="A0A0F9FAK5"/>
<reference evidence="1" key="1">
    <citation type="journal article" date="2015" name="Nature">
        <title>Complex archaea that bridge the gap between prokaryotes and eukaryotes.</title>
        <authorList>
            <person name="Spang A."/>
            <person name="Saw J.H."/>
            <person name="Jorgensen S.L."/>
            <person name="Zaremba-Niedzwiedzka K."/>
            <person name="Martijn J."/>
            <person name="Lind A.E."/>
            <person name="van Eijk R."/>
            <person name="Schleper C."/>
            <person name="Guy L."/>
            <person name="Ettema T.J."/>
        </authorList>
    </citation>
    <scope>NUCLEOTIDE SEQUENCE</scope>
</reference>
<proteinExistence type="predicted"/>
<evidence type="ECO:0000313" key="1">
    <source>
        <dbReference type="EMBL" id="KKL48147.1"/>
    </source>
</evidence>